<organism evidence="1 2">
    <name type="scientific">Gordoniibacillus kamchatkensis</name>
    <dbReference type="NCBI Taxonomy" id="1590651"/>
    <lineage>
        <taxon>Bacteria</taxon>
        <taxon>Bacillati</taxon>
        <taxon>Bacillota</taxon>
        <taxon>Bacilli</taxon>
        <taxon>Bacillales</taxon>
        <taxon>Paenibacillaceae</taxon>
        <taxon>Gordoniibacillus</taxon>
    </lineage>
</organism>
<name>A0ABR5AAE8_9BACL</name>
<evidence type="ECO:0000313" key="2">
    <source>
        <dbReference type="Proteomes" id="UP000031967"/>
    </source>
</evidence>
<reference evidence="1 2" key="1">
    <citation type="submission" date="2014-12" db="EMBL/GenBank/DDBJ databases">
        <title>Draft genome sequence of Paenibacillus kamchatkensis strain B-2647.</title>
        <authorList>
            <person name="Karlyshev A.V."/>
            <person name="Kudryashova E.B."/>
        </authorList>
    </citation>
    <scope>NUCLEOTIDE SEQUENCE [LARGE SCALE GENOMIC DNA]</scope>
    <source>
        <strain evidence="1 2">VKM B-2647</strain>
    </source>
</reference>
<proteinExistence type="predicted"/>
<protein>
    <submittedName>
        <fullName evidence="1">Uncharacterized protein</fullName>
    </submittedName>
</protein>
<accession>A0ABR5AAE8</accession>
<comment type="caution">
    <text evidence="1">The sequence shown here is derived from an EMBL/GenBank/DDBJ whole genome shotgun (WGS) entry which is preliminary data.</text>
</comment>
<gene>
    <name evidence="1" type="ORF">SD70_29675</name>
</gene>
<dbReference type="EMBL" id="JXAK01000085">
    <property type="protein sequence ID" value="KIL37956.1"/>
    <property type="molecule type" value="Genomic_DNA"/>
</dbReference>
<keyword evidence="2" id="KW-1185">Reference proteome</keyword>
<sequence>MKPKHSKPDSRGMMYVACSECARGGNGDQSCSSGWQIKRGGPEKGACFSGKLLDKFTESEATA</sequence>
<dbReference type="Proteomes" id="UP000031967">
    <property type="component" value="Unassembled WGS sequence"/>
</dbReference>
<evidence type="ECO:0000313" key="1">
    <source>
        <dbReference type="EMBL" id="KIL37956.1"/>
    </source>
</evidence>